<gene>
    <name evidence="2" type="ORF">Tco_0748423</name>
</gene>
<keyword evidence="3" id="KW-1185">Reference proteome</keyword>
<accession>A0ABQ4YYL2</accession>
<reference evidence="2" key="2">
    <citation type="submission" date="2022-01" db="EMBL/GenBank/DDBJ databases">
        <authorList>
            <person name="Yamashiro T."/>
            <person name="Shiraishi A."/>
            <person name="Satake H."/>
            <person name="Nakayama K."/>
        </authorList>
    </citation>
    <scope>NUCLEOTIDE SEQUENCE</scope>
</reference>
<protein>
    <submittedName>
        <fullName evidence="2">Uncharacterized protein</fullName>
    </submittedName>
</protein>
<feature type="compositionally biased region" description="Gly residues" evidence="1">
    <location>
        <begin position="30"/>
        <end position="57"/>
    </location>
</feature>
<evidence type="ECO:0000313" key="3">
    <source>
        <dbReference type="Proteomes" id="UP001151760"/>
    </source>
</evidence>
<evidence type="ECO:0000313" key="2">
    <source>
        <dbReference type="EMBL" id="GJS81882.1"/>
    </source>
</evidence>
<name>A0ABQ4YYL2_9ASTR</name>
<feature type="compositionally biased region" description="Polar residues" evidence="1">
    <location>
        <begin position="1"/>
        <end position="18"/>
    </location>
</feature>
<proteinExistence type="predicted"/>
<sequence length="88" mass="8722">MWEQSDITSYEVMSSLRSTGGGMNSETGSDGSGDDGNGNDVGTGGGKCSYDGGGGSGGAAAYSAIRASMDGDIGGLSLIVFCGLRRRI</sequence>
<organism evidence="2 3">
    <name type="scientific">Tanacetum coccineum</name>
    <dbReference type="NCBI Taxonomy" id="301880"/>
    <lineage>
        <taxon>Eukaryota</taxon>
        <taxon>Viridiplantae</taxon>
        <taxon>Streptophyta</taxon>
        <taxon>Embryophyta</taxon>
        <taxon>Tracheophyta</taxon>
        <taxon>Spermatophyta</taxon>
        <taxon>Magnoliopsida</taxon>
        <taxon>eudicotyledons</taxon>
        <taxon>Gunneridae</taxon>
        <taxon>Pentapetalae</taxon>
        <taxon>asterids</taxon>
        <taxon>campanulids</taxon>
        <taxon>Asterales</taxon>
        <taxon>Asteraceae</taxon>
        <taxon>Asteroideae</taxon>
        <taxon>Anthemideae</taxon>
        <taxon>Anthemidinae</taxon>
        <taxon>Tanacetum</taxon>
    </lineage>
</organism>
<reference evidence="2" key="1">
    <citation type="journal article" date="2022" name="Int. J. Mol. Sci.">
        <title>Draft Genome of Tanacetum Coccineum: Genomic Comparison of Closely Related Tanacetum-Family Plants.</title>
        <authorList>
            <person name="Yamashiro T."/>
            <person name="Shiraishi A."/>
            <person name="Nakayama K."/>
            <person name="Satake H."/>
        </authorList>
    </citation>
    <scope>NUCLEOTIDE SEQUENCE</scope>
</reference>
<feature type="region of interest" description="Disordered" evidence="1">
    <location>
        <begin position="1"/>
        <end position="57"/>
    </location>
</feature>
<dbReference type="EMBL" id="BQNB010010782">
    <property type="protein sequence ID" value="GJS81882.1"/>
    <property type="molecule type" value="Genomic_DNA"/>
</dbReference>
<evidence type="ECO:0000256" key="1">
    <source>
        <dbReference type="SAM" id="MobiDB-lite"/>
    </source>
</evidence>
<dbReference type="Proteomes" id="UP001151760">
    <property type="component" value="Unassembled WGS sequence"/>
</dbReference>
<comment type="caution">
    <text evidence="2">The sequence shown here is derived from an EMBL/GenBank/DDBJ whole genome shotgun (WGS) entry which is preliminary data.</text>
</comment>